<dbReference type="Gene3D" id="3.10.350.10">
    <property type="entry name" value="LysM domain"/>
    <property type="match status" value="9"/>
</dbReference>
<comment type="caution">
    <text evidence="5">The sequence shown here is derived from an EMBL/GenBank/DDBJ whole genome shotgun (WGS) entry which is preliminary data.</text>
</comment>
<dbReference type="SUPFAM" id="SSF54106">
    <property type="entry name" value="LysM domain"/>
    <property type="match status" value="6"/>
</dbReference>
<evidence type="ECO:0000313" key="6">
    <source>
        <dbReference type="Proteomes" id="UP001215598"/>
    </source>
</evidence>
<feature type="domain" description="LysM" evidence="4">
    <location>
        <begin position="364"/>
        <end position="410"/>
    </location>
</feature>
<dbReference type="InterPro" id="IPR018392">
    <property type="entry name" value="LysM"/>
</dbReference>
<feature type="domain" description="LysM" evidence="4">
    <location>
        <begin position="521"/>
        <end position="567"/>
    </location>
</feature>
<evidence type="ECO:0000313" key="5">
    <source>
        <dbReference type="EMBL" id="KAJ7751586.1"/>
    </source>
</evidence>
<feature type="domain" description="LysM" evidence="4">
    <location>
        <begin position="593"/>
        <end position="639"/>
    </location>
</feature>
<keyword evidence="3" id="KW-0732">Signal</keyword>
<feature type="domain" description="LysM" evidence="4">
    <location>
        <begin position="860"/>
        <end position="906"/>
    </location>
</feature>
<dbReference type="InterPro" id="IPR052210">
    <property type="entry name" value="LysM1-like"/>
</dbReference>
<dbReference type="GO" id="GO:0008061">
    <property type="term" value="F:chitin binding"/>
    <property type="evidence" value="ECO:0007669"/>
    <property type="project" value="UniProtKB-KW"/>
</dbReference>
<keyword evidence="1" id="KW-0147">Chitin-binding</keyword>
<feature type="domain" description="LysM" evidence="4">
    <location>
        <begin position="664"/>
        <end position="710"/>
    </location>
</feature>
<protein>
    <recommendedName>
        <fullName evidence="4">LysM domain-containing protein</fullName>
    </recommendedName>
</protein>
<accession>A0AAD7NA11</accession>
<proteinExistence type="predicted"/>
<feature type="domain" description="LysM" evidence="4">
    <location>
        <begin position="805"/>
        <end position="851"/>
    </location>
</feature>
<dbReference type="CDD" id="cd00118">
    <property type="entry name" value="LysM"/>
    <property type="match status" value="9"/>
</dbReference>
<dbReference type="InterPro" id="IPR036779">
    <property type="entry name" value="LysM_dom_sf"/>
</dbReference>
<organism evidence="5 6">
    <name type="scientific">Mycena metata</name>
    <dbReference type="NCBI Taxonomy" id="1033252"/>
    <lineage>
        <taxon>Eukaryota</taxon>
        <taxon>Fungi</taxon>
        <taxon>Dikarya</taxon>
        <taxon>Basidiomycota</taxon>
        <taxon>Agaricomycotina</taxon>
        <taxon>Agaricomycetes</taxon>
        <taxon>Agaricomycetidae</taxon>
        <taxon>Agaricales</taxon>
        <taxon>Marasmiineae</taxon>
        <taxon>Mycenaceae</taxon>
        <taxon>Mycena</taxon>
    </lineage>
</organism>
<dbReference type="PROSITE" id="PS51782">
    <property type="entry name" value="LYSM"/>
    <property type="match status" value="9"/>
</dbReference>
<feature type="domain" description="LysM" evidence="4">
    <location>
        <begin position="735"/>
        <end position="781"/>
    </location>
</feature>
<name>A0AAD7NA11_9AGAR</name>
<keyword evidence="2" id="KW-0843">Virulence</keyword>
<evidence type="ECO:0000256" key="3">
    <source>
        <dbReference type="SAM" id="SignalP"/>
    </source>
</evidence>
<dbReference type="AlphaFoldDB" id="A0AAD7NA11"/>
<gene>
    <name evidence="5" type="ORF">B0H16DRAFT_1547596</name>
</gene>
<dbReference type="PANTHER" id="PTHR34997">
    <property type="entry name" value="AM15"/>
    <property type="match status" value="1"/>
</dbReference>
<dbReference type="Proteomes" id="UP001215598">
    <property type="component" value="Unassembled WGS sequence"/>
</dbReference>
<dbReference type="EMBL" id="JARKIB010000061">
    <property type="protein sequence ID" value="KAJ7751586.1"/>
    <property type="molecule type" value="Genomic_DNA"/>
</dbReference>
<keyword evidence="6" id="KW-1185">Reference proteome</keyword>
<evidence type="ECO:0000256" key="2">
    <source>
        <dbReference type="ARBA" id="ARBA00023026"/>
    </source>
</evidence>
<evidence type="ECO:0000256" key="1">
    <source>
        <dbReference type="ARBA" id="ARBA00022669"/>
    </source>
</evidence>
<reference evidence="5" key="1">
    <citation type="submission" date="2023-03" db="EMBL/GenBank/DDBJ databases">
        <title>Massive genome expansion in bonnet fungi (Mycena s.s.) driven by repeated elements and novel gene families across ecological guilds.</title>
        <authorList>
            <consortium name="Lawrence Berkeley National Laboratory"/>
            <person name="Harder C.B."/>
            <person name="Miyauchi S."/>
            <person name="Viragh M."/>
            <person name="Kuo A."/>
            <person name="Thoen E."/>
            <person name="Andreopoulos B."/>
            <person name="Lu D."/>
            <person name="Skrede I."/>
            <person name="Drula E."/>
            <person name="Henrissat B."/>
            <person name="Morin E."/>
            <person name="Kohler A."/>
            <person name="Barry K."/>
            <person name="LaButti K."/>
            <person name="Morin E."/>
            <person name="Salamov A."/>
            <person name="Lipzen A."/>
            <person name="Mereny Z."/>
            <person name="Hegedus B."/>
            <person name="Baldrian P."/>
            <person name="Stursova M."/>
            <person name="Weitz H."/>
            <person name="Taylor A."/>
            <person name="Grigoriev I.V."/>
            <person name="Nagy L.G."/>
            <person name="Martin F."/>
            <person name="Kauserud H."/>
        </authorList>
    </citation>
    <scope>NUCLEOTIDE SEQUENCE</scope>
    <source>
        <strain evidence="5">CBHHK182m</strain>
    </source>
</reference>
<dbReference type="PANTHER" id="PTHR34997:SF1">
    <property type="entry name" value="PEPTIDOGLYCAN-BINDING LYSIN DOMAIN"/>
    <property type="match status" value="1"/>
</dbReference>
<dbReference type="Pfam" id="PF01476">
    <property type="entry name" value="LysM"/>
    <property type="match status" value="8"/>
</dbReference>
<feature type="signal peptide" evidence="3">
    <location>
        <begin position="1"/>
        <end position="15"/>
    </location>
</feature>
<sequence length="907" mass="94897">MLWLFLPFLVSSSLAAVQLYTSNSTFQGSSLSDKCRAALVSSLDCDPDLPSLPLAPSASPLFLDAICTSECALSLGSYRASIQSSCTIDDYLLVSDDHYLPTFPIDYYTYYYNTTCLKTGQSYCADKGGGYYNLTLLYQNVSTYAALPNEMICDPCFLDAAQLQLESPYATTPDLANNWTDILSRCASTMTYTAPDSTFGLPSQYQFSIINETATDLSWCVYGAYAVQSGDTCSTIAKAKSVVVDQLVALNGLDEDCKLLSDRVGSSLCLPQKCSLYTVKANDTCDSIGAAFNLTYAQVLSLNFQLDIACQTLPDHVNSTICVGLSAYSLPTPTQYPVTTATVAAPTPTGVPIAPNTDPAECGEWHVVVGGDTCNQLSINYQLSLADLYQLNPMLNENCTNLFLGYSYCVEGYNVSFVDSPSNTLVGPSAWPSPTNLTYIDPEPAPGTTTVCSTWWIPVTGVSCSEALFLFNITLPELQFWNPSLNPNCDAGLRLDKTLYCVGDGPPLTIAPGTITQGCTAYYAPVSGDSCMSIEATYNVTQAEFIAMNPEIDGACGNLAFGVSYCVATSNTTSGSGPPANVAPGTITAGCTEYHTVVSGDDCASIESMFSLSLAQFIAMNPELNAGCTNLALGDAYCVASSNSTSTGPPANVAPGTITAGCTEYHTVVSGDGCVSIESTFGLSPAQFIAMNPELNAGCTNLALGDAYCVASSNSTSIGPPANVAPGTITAGCTEYHTIVSGDGCANIESMFGLLLAQFIAMNPELNAGCTNLALGDAYCVQSSNSTATGPPSNLAAGSLSNCTTYHTVISGDNCQTMEASSGIAASDFLRWNPEVNSACTNIFAGEAYCVGGGGQACGKLYVVKSGDGCEAIAMSSGITQARLDALNPQVDANCDNLQVGEILCVG</sequence>
<feature type="chain" id="PRO_5041975302" description="LysM domain-containing protein" evidence="3">
    <location>
        <begin position="16"/>
        <end position="907"/>
    </location>
</feature>
<dbReference type="SMART" id="SM00257">
    <property type="entry name" value="LysM"/>
    <property type="match status" value="9"/>
</dbReference>
<feature type="domain" description="LysM" evidence="4">
    <location>
        <begin position="223"/>
        <end position="270"/>
    </location>
</feature>
<evidence type="ECO:0000259" key="4">
    <source>
        <dbReference type="PROSITE" id="PS51782"/>
    </source>
</evidence>
<feature type="domain" description="LysM" evidence="4">
    <location>
        <begin position="275"/>
        <end position="323"/>
    </location>
</feature>